<evidence type="ECO:0000313" key="11">
    <source>
        <dbReference type="EMBL" id="TKJ40885.1"/>
    </source>
</evidence>
<keyword evidence="6 7" id="KW-0472">Membrane</keyword>
<evidence type="ECO:0000259" key="8">
    <source>
        <dbReference type="Pfam" id="PF00924"/>
    </source>
</evidence>
<accession>A0A532V0Z8</accession>
<dbReference type="SUPFAM" id="SSF82689">
    <property type="entry name" value="Mechanosensitive channel protein MscS (YggB), C-terminal domain"/>
    <property type="match status" value="1"/>
</dbReference>
<reference evidence="11 12" key="1">
    <citation type="submission" date="2017-06" db="EMBL/GenBank/DDBJ databases">
        <title>Novel microbial phyla capable of carbon fixation and sulfur reduction in deep-sea sediments.</title>
        <authorList>
            <person name="Huang J."/>
            <person name="Baker B."/>
            <person name="Wang Y."/>
        </authorList>
    </citation>
    <scope>NUCLEOTIDE SEQUENCE [LARGE SCALE GENOMIC DNA]</scope>
    <source>
        <strain evidence="11">B3_TA06</strain>
    </source>
</reference>
<evidence type="ECO:0000313" key="12">
    <source>
        <dbReference type="Proteomes" id="UP000317778"/>
    </source>
</evidence>
<dbReference type="InterPro" id="IPR010920">
    <property type="entry name" value="LSM_dom_sf"/>
</dbReference>
<organism evidence="11 12">
    <name type="scientific">candidate division TA06 bacterium B3_TA06</name>
    <dbReference type="NCBI Taxonomy" id="2012487"/>
    <lineage>
        <taxon>Bacteria</taxon>
        <taxon>Bacteria division TA06</taxon>
    </lineage>
</organism>
<dbReference type="InterPro" id="IPR011066">
    <property type="entry name" value="MscS_channel_C_sf"/>
</dbReference>
<dbReference type="FunFam" id="2.30.30.60:FF:000001">
    <property type="entry name" value="MscS Mechanosensitive ion channel"/>
    <property type="match status" value="1"/>
</dbReference>
<dbReference type="Pfam" id="PF21088">
    <property type="entry name" value="MS_channel_1st"/>
    <property type="match status" value="1"/>
</dbReference>
<evidence type="ECO:0000259" key="9">
    <source>
        <dbReference type="Pfam" id="PF21082"/>
    </source>
</evidence>
<dbReference type="AlphaFoldDB" id="A0A532V0Z8"/>
<evidence type="ECO:0000259" key="10">
    <source>
        <dbReference type="Pfam" id="PF21088"/>
    </source>
</evidence>
<dbReference type="InterPro" id="IPR049142">
    <property type="entry name" value="MS_channel_1st"/>
</dbReference>
<evidence type="ECO:0000256" key="5">
    <source>
        <dbReference type="ARBA" id="ARBA00022989"/>
    </source>
</evidence>
<proteinExistence type="inferred from homology"/>
<feature type="domain" description="Mechanosensitive ion channel transmembrane helices 2/3" evidence="10">
    <location>
        <begin position="86"/>
        <end position="123"/>
    </location>
</feature>
<feature type="domain" description="Mechanosensitive ion channel MscS C-terminal" evidence="9">
    <location>
        <begin position="196"/>
        <end position="282"/>
    </location>
</feature>
<feature type="transmembrane region" description="Helical" evidence="7">
    <location>
        <begin position="79"/>
        <end position="98"/>
    </location>
</feature>
<dbReference type="PANTHER" id="PTHR30460:SF0">
    <property type="entry name" value="MODERATE CONDUCTANCE MECHANOSENSITIVE CHANNEL YBIO"/>
    <property type="match status" value="1"/>
</dbReference>
<keyword evidence="3" id="KW-1003">Cell membrane</keyword>
<dbReference type="Gene3D" id="2.30.30.60">
    <property type="match status" value="1"/>
</dbReference>
<dbReference type="EMBL" id="NJBO01000016">
    <property type="protein sequence ID" value="TKJ40885.1"/>
    <property type="molecule type" value="Genomic_DNA"/>
</dbReference>
<dbReference type="InterPro" id="IPR006685">
    <property type="entry name" value="MscS_channel_2nd"/>
</dbReference>
<dbReference type="Pfam" id="PF21082">
    <property type="entry name" value="MS_channel_3rd"/>
    <property type="match status" value="1"/>
</dbReference>
<dbReference type="InterPro" id="IPR049278">
    <property type="entry name" value="MS_channel_C"/>
</dbReference>
<dbReference type="InterPro" id="IPR023408">
    <property type="entry name" value="MscS_beta-dom_sf"/>
</dbReference>
<comment type="subcellular location">
    <subcellularLocation>
        <location evidence="1">Cell membrane</location>
        <topology evidence="1">Multi-pass membrane protein</topology>
    </subcellularLocation>
</comment>
<comment type="caution">
    <text evidence="11">The sequence shown here is derived from an EMBL/GenBank/DDBJ whole genome shotgun (WGS) entry which is preliminary data.</text>
</comment>
<dbReference type="GO" id="GO:0005886">
    <property type="term" value="C:plasma membrane"/>
    <property type="evidence" value="ECO:0007669"/>
    <property type="project" value="UniProtKB-SubCell"/>
</dbReference>
<sequence length="315" mass="34296">MNHTEVDLKDFFASIATAWPAIRDWLLSTGIQIGITLVIAVLLTWLIGFLIKRALRRTEAAETPEAIDRAKRLKTVLGALRLLAGVVIWVIAGITILGQLKISIGPILAGLGVIGVAVGFGAQSLVKDFLAGIFLIVENQLRVGDIVRIGDAMGVVETLSLRITQVRGLNGHLFTIPNGEIKMVENMTMKWARAIVKVGVAYRSQIERVIEALGKAAADIKADEAFGSYVLETPQIKAIDDFAASSIDVALWIKTQPAKQWDIGRMARRYIKKRFDEAGIEIPFPQVTLSIGPNEAELLAVFGQERRSAPTPPQG</sequence>
<dbReference type="Gene3D" id="3.30.70.100">
    <property type="match status" value="1"/>
</dbReference>
<gene>
    <name evidence="11" type="ORF">CEE36_09075</name>
</gene>
<dbReference type="GO" id="GO:0008381">
    <property type="term" value="F:mechanosensitive monoatomic ion channel activity"/>
    <property type="evidence" value="ECO:0007669"/>
    <property type="project" value="InterPro"/>
</dbReference>
<evidence type="ECO:0000256" key="4">
    <source>
        <dbReference type="ARBA" id="ARBA00022692"/>
    </source>
</evidence>
<evidence type="ECO:0000256" key="6">
    <source>
        <dbReference type="ARBA" id="ARBA00023136"/>
    </source>
</evidence>
<dbReference type="SUPFAM" id="SSF82861">
    <property type="entry name" value="Mechanosensitive channel protein MscS (YggB), transmembrane region"/>
    <property type="match status" value="1"/>
</dbReference>
<evidence type="ECO:0000256" key="7">
    <source>
        <dbReference type="SAM" id="Phobius"/>
    </source>
</evidence>
<dbReference type="InterPro" id="IPR045276">
    <property type="entry name" value="YbiO_bact"/>
</dbReference>
<evidence type="ECO:0000256" key="1">
    <source>
        <dbReference type="ARBA" id="ARBA00004651"/>
    </source>
</evidence>
<keyword evidence="4 7" id="KW-0812">Transmembrane</keyword>
<name>A0A532V0Z8_UNCT6</name>
<dbReference type="PANTHER" id="PTHR30460">
    <property type="entry name" value="MODERATE CONDUCTANCE MECHANOSENSITIVE CHANNEL YBIO"/>
    <property type="match status" value="1"/>
</dbReference>
<evidence type="ECO:0000256" key="3">
    <source>
        <dbReference type="ARBA" id="ARBA00022475"/>
    </source>
</evidence>
<feature type="transmembrane region" description="Helical" evidence="7">
    <location>
        <begin position="31"/>
        <end position="51"/>
    </location>
</feature>
<evidence type="ECO:0000256" key="2">
    <source>
        <dbReference type="ARBA" id="ARBA00008017"/>
    </source>
</evidence>
<dbReference type="SUPFAM" id="SSF50182">
    <property type="entry name" value="Sm-like ribonucleoproteins"/>
    <property type="match status" value="1"/>
</dbReference>
<dbReference type="Pfam" id="PF00924">
    <property type="entry name" value="MS_channel_2nd"/>
    <property type="match status" value="1"/>
</dbReference>
<dbReference type="Proteomes" id="UP000317778">
    <property type="component" value="Unassembled WGS sequence"/>
</dbReference>
<comment type="similarity">
    <text evidence="2">Belongs to the MscS (TC 1.A.23) family.</text>
</comment>
<dbReference type="InterPro" id="IPR011014">
    <property type="entry name" value="MscS_channel_TM-2"/>
</dbReference>
<feature type="transmembrane region" description="Helical" evidence="7">
    <location>
        <begin position="104"/>
        <end position="126"/>
    </location>
</feature>
<protein>
    <submittedName>
        <fullName evidence="11">Mechanosensitive ion channel protein MscS</fullName>
    </submittedName>
</protein>
<dbReference type="Gene3D" id="1.10.287.1260">
    <property type="match status" value="1"/>
</dbReference>
<keyword evidence="5 7" id="KW-1133">Transmembrane helix</keyword>
<feature type="domain" description="Mechanosensitive ion channel MscS" evidence="8">
    <location>
        <begin position="125"/>
        <end position="188"/>
    </location>
</feature>